<dbReference type="PANTHER" id="PTHR35177:SF2">
    <property type="entry name" value="HYDROGENASE MATURATION FACTOR HYBG"/>
    <property type="match status" value="1"/>
</dbReference>
<dbReference type="RefSeq" id="WP_114847312.1">
    <property type="nucleotide sequence ID" value="NZ_JBHSPE010000005.1"/>
</dbReference>
<keyword evidence="3" id="KW-1185">Reference proteome</keyword>
<dbReference type="GO" id="GO:1902670">
    <property type="term" value="F:carbon dioxide binding"/>
    <property type="evidence" value="ECO:0007669"/>
    <property type="project" value="TreeGrafter"/>
</dbReference>
<comment type="similarity">
    <text evidence="1">Belongs to the HupF/HypC family.</text>
</comment>
<sequence>MCLGIPGKIVAISDAVQLLGIVDVGGIQRSVDLSCVAQDFASLDSLIGHWVLVHVGFAMSVIDEAEAQATLAVLTELGQVQEELIAMQEGQS</sequence>
<dbReference type="Pfam" id="PF01455">
    <property type="entry name" value="HupF_HypC"/>
    <property type="match status" value="1"/>
</dbReference>
<dbReference type="PANTHER" id="PTHR35177">
    <property type="entry name" value="HYDROGENASE MATURATION FACTOR HYBG"/>
    <property type="match status" value="1"/>
</dbReference>
<dbReference type="FunFam" id="2.30.30.140:FF:000022">
    <property type="entry name" value="Hydrogenase assembly chaperone HybG"/>
    <property type="match status" value="1"/>
</dbReference>
<dbReference type="EMBL" id="QQAH01000023">
    <property type="protein sequence ID" value="RDD79932.1"/>
    <property type="molecule type" value="Genomic_DNA"/>
</dbReference>
<dbReference type="GO" id="GO:0005506">
    <property type="term" value="F:iron ion binding"/>
    <property type="evidence" value="ECO:0007669"/>
    <property type="project" value="TreeGrafter"/>
</dbReference>
<dbReference type="InterPro" id="IPR001109">
    <property type="entry name" value="Hydrogenase_HupF/HypC"/>
</dbReference>
<dbReference type="PRINTS" id="PR00445">
    <property type="entry name" value="HUPFHYPC"/>
</dbReference>
<dbReference type="GO" id="GO:0051604">
    <property type="term" value="P:protein maturation"/>
    <property type="evidence" value="ECO:0007669"/>
    <property type="project" value="TreeGrafter"/>
</dbReference>
<evidence type="ECO:0000313" key="2">
    <source>
        <dbReference type="EMBL" id="RDD79932.1"/>
    </source>
</evidence>
<dbReference type="OrthoDB" id="9806017at2"/>
<dbReference type="PROSITE" id="PS01097">
    <property type="entry name" value="HUPF_HYPC"/>
    <property type="match status" value="1"/>
</dbReference>
<reference evidence="2 3" key="1">
    <citation type="submission" date="2018-07" db="EMBL/GenBank/DDBJ databases">
        <title>Dyella tabacisoli L4-6T, whole genome shotgun sequence.</title>
        <authorList>
            <person name="Zhou X.-K."/>
            <person name="Li W.-J."/>
            <person name="Duan Y.-Q."/>
        </authorList>
    </citation>
    <scope>NUCLEOTIDE SEQUENCE [LARGE SCALE GENOMIC DNA]</scope>
    <source>
        <strain evidence="2 3">L4-6</strain>
    </source>
</reference>
<name>A0A369UGR3_9GAMM</name>
<evidence type="ECO:0000256" key="1">
    <source>
        <dbReference type="ARBA" id="ARBA00006018"/>
    </source>
</evidence>
<dbReference type="Gene3D" id="2.30.30.140">
    <property type="match status" value="1"/>
</dbReference>
<proteinExistence type="inferred from homology"/>
<dbReference type="NCBIfam" id="TIGR00074">
    <property type="entry name" value="hypC_hupF"/>
    <property type="match status" value="1"/>
</dbReference>
<dbReference type="Proteomes" id="UP000253782">
    <property type="component" value="Unassembled WGS sequence"/>
</dbReference>
<dbReference type="AlphaFoldDB" id="A0A369UGR3"/>
<protein>
    <submittedName>
        <fullName evidence="2">HypC/HybG/HupF family hydrogenase formation chaperone</fullName>
    </submittedName>
</protein>
<organism evidence="2 3">
    <name type="scientific">Dyella tabacisoli</name>
    <dbReference type="NCBI Taxonomy" id="2282381"/>
    <lineage>
        <taxon>Bacteria</taxon>
        <taxon>Pseudomonadati</taxon>
        <taxon>Pseudomonadota</taxon>
        <taxon>Gammaproteobacteria</taxon>
        <taxon>Lysobacterales</taxon>
        <taxon>Rhodanobacteraceae</taxon>
        <taxon>Dyella</taxon>
    </lineage>
</organism>
<dbReference type="SUPFAM" id="SSF159127">
    <property type="entry name" value="HupF/HypC-like"/>
    <property type="match status" value="1"/>
</dbReference>
<comment type="caution">
    <text evidence="2">The sequence shown here is derived from an EMBL/GenBank/DDBJ whole genome shotgun (WGS) entry which is preliminary data.</text>
</comment>
<evidence type="ECO:0000313" key="3">
    <source>
        <dbReference type="Proteomes" id="UP000253782"/>
    </source>
</evidence>
<dbReference type="InterPro" id="IPR019812">
    <property type="entry name" value="Hydgase_assmbl_chp_CS"/>
</dbReference>
<gene>
    <name evidence="2" type="primary">hypC</name>
    <name evidence="2" type="ORF">DVJ77_20055</name>
</gene>
<accession>A0A369UGR3</accession>